<evidence type="ECO:0000313" key="3">
    <source>
        <dbReference type="Proteomes" id="UP001627284"/>
    </source>
</evidence>
<dbReference type="PANTHER" id="PTHR42648">
    <property type="entry name" value="TRANSPOSASE, PUTATIVE-RELATED"/>
    <property type="match status" value="1"/>
</dbReference>
<dbReference type="PROSITE" id="PS50994">
    <property type="entry name" value="INTEGRASE"/>
    <property type="match status" value="1"/>
</dbReference>
<evidence type="ECO:0000313" key="2">
    <source>
        <dbReference type="EMBL" id="KAL3368665.1"/>
    </source>
</evidence>
<gene>
    <name evidence="2" type="ORF">AABB24_009482</name>
</gene>
<protein>
    <recommendedName>
        <fullName evidence="1">Integrase catalytic domain-containing protein</fullName>
    </recommendedName>
</protein>
<dbReference type="Gene3D" id="3.30.420.10">
    <property type="entry name" value="Ribonuclease H-like superfamily/Ribonuclease H"/>
    <property type="match status" value="1"/>
</dbReference>
<comment type="caution">
    <text evidence="2">The sequence shown here is derived from an EMBL/GenBank/DDBJ whole genome shotgun (WGS) entry which is preliminary data.</text>
</comment>
<accession>A0ABD2UJQ1</accession>
<dbReference type="EMBL" id="JBJKTR010000005">
    <property type="protein sequence ID" value="KAL3368664.1"/>
    <property type="molecule type" value="Genomic_DNA"/>
</dbReference>
<dbReference type="SUPFAM" id="SSF53098">
    <property type="entry name" value="Ribonuclease H-like"/>
    <property type="match status" value="1"/>
</dbReference>
<dbReference type="InterPro" id="IPR036397">
    <property type="entry name" value="RNaseH_sf"/>
</dbReference>
<dbReference type="Proteomes" id="UP001627284">
    <property type="component" value="Unassembled WGS sequence"/>
</dbReference>
<name>A0ABD2UJQ1_9SOLN</name>
<organism evidence="2 3">
    <name type="scientific">Solanum stoloniferum</name>
    <dbReference type="NCBI Taxonomy" id="62892"/>
    <lineage>
        <taxon>Eukaryota</taxon>
        <taxon>Viridiplantae</taxon>
        <taxon>Streptophyta</taxon>
        <taxon>Embryophyta</taxon>
        <taxon>Tracheophyta</taxon>
        <taxon>Spermatophyta</taxon>
        <taxon>Magnoliopsida</taxon>
        <taxon>eudicotyledons</taxon>
        <taxon>Gunneridae</taxon>
        <taxon>Pentapetalae</taxon>
        <taxon>asterids</taxon>
        <taxon>lamiids</taxon>
        <taxon>Solanales</taxon>
        <taxon>Solanaceae</taxon>
        <taxon>Solanoideae</taxon>
        <taxon>Solaneae</taxon>
        <taxon>Solanum</taxon>
    </lineage>
</organism>
<dbReference type="AlphaFoldDB" id="A0ABD2UJQ1"/>
<dbReference type="InterPro" id="IPR001584">
    <property type="entry name" value="Integrase_cat-core"/>
</dbReference>
<proteinExistence type="predicted"/>
<sequence length="436" mass="49875">MFDLVHGDVWGPYKMPTHDDNRFFLTLVDDHTKIVWVYLLKLKSDVHVVLKNFLQFVKTQFETDVKYFQSDNGTELFNSTCKVLFTNAGIIYQSSYAYTPQQNGVVERKHRQILEVARSIMFQGSFPTRFWGHCVQSVVYLINRTPTSALGGKSPLEVFLGKKPNLQHLRVLGYLCYASNTSPTRDKFGVRAVKSVGYSTTQKGYIFFYLTNKLFFVSRNVHFVETIFPFYSNPPLEVNHHQLQHPGECFVVADPFVVISREPTEVILEDSSTSSLSTPTSLPISSNQEPVVIPQDTAAPFVKSPRKSKRVVKTPTWLHDFVHKTIQQSSSCQYPMSNYMSYANLYEPYLQALCNISTIKEPESYAEVIQHPKWVQVMDQELLALADNKTWSLALLSADKKAIGCKWVLRSNTIIRTMLIDTRLGSWLKVTLNKRA</sequence>
<dbReference type="InterPro" id="IPR057670">
    <property type="entry name" value="SH3_retrovirus"/>
</dbReference>
<dbReference type="PANTHER" id="PTHR42648:SF31">
    <property type="entry name" value="RNA-DIRECTED DNA POLYMERASE"/>
    <property type="match status" value="1"/>
</dbReference>
<dbReference type="InterPro" id="IPR039537">
    <property type="entry name" value="Retrotran_Ty1/copia-like"/>
</dbReference>
<feature type="domain" description="Integrase catalytic" evidence="1">
    <location>
        <begin position="1"/>
        <end position="163"/>
    </location>
</feature>
<keyword evidence="3" id="KW-1185">Reference proteome</keyword>
<evidence type="ECO:0000259" key="1">
    <source>
        <dbReference type="PROSITE" id="PS50994"/>
    </source>
</evidence>
<dbReference type="Pfam" id="PF25597">
    <property type="entry name" value="SH3_retrovirus"/>
    <property type="match status" value="1"/>
</dbReference>
<dbReference type="InterPro" id="IPR012337">
    <property type="entry name" value="RNaseH-like_sf"/>
</dbReference>
<reference evidence="2 3" key="1">
    <citation type="submission" date="2024-05" db="EMBL/GenBank/DDBJ databases">
        <title>De novo assembly of an allotetraploid wild potato.</title>
        <authorList>
            <person name="Hosaka A.J."/>
        </authorList>
    </citation>
    <scope>NUCLEOTIDE SEQUENCE [LARGE SCALE GENOMIC DNA]</scope>
    <source>
        <tissue evidence="2">Young leaves</tissue>
    </source>
</reference>
<dbReference type="EMBL" id="JBJKTR010000005">
    <property type="protein sequence ID" value="KAL3368665.1"/>
    <property type="molecule type" value="Genomic_DNA"/>
</dbReference>